<dbReference type="EMBL" id="JBEWSZ010000001">
    <property type="protein sequence ID" value="MET2828540.1"/>
    <property type="molecule type" value="Genomic_DNA"/>
</dbReference>
<dbReference type="InterPro" id="IPR046867">
    <property type="entry name" value="AldOxase/xan_DH_MoCoBD2"/>
</dbReference>
<dbReference type="InterPro" id="IPR008274">
    <property type="entry name" value="AldOxase/xan_DH_MoCoBD1"/>
</dbReference>
<dbReference type="PANTHER" id="PTHR47495">
    <property type="entry name" value="ALDEHYDE DEHYDROGENASE"/>
    <property type="match status" value="1"/>
</dbReference>
<dbReference type="Pfam" id="PF20256">
    <property type="entry name" value="MoCoBD_2"/>
    <property type="match status" value="2"/>
</dbReference>
<proteinExistence type="predicted"/>
<comment type="caution">
    <text evidence="3">The sequence shown here is derived from an EMBL/GenBank/DDBJ whole genome shotgun (WGS) entry which is preliminary data.</text>
</comment>
<name>A0ABV2DEV7_9HYPH</name>
<evidence type="ECO:0000313" key="4">
    <source>
        <dbReference type="Proteomes" id="UP001548832"/>
    </source>
</evidence>
<dbReference type="PANTHER" id="PTHR47495:SF1">
    <property type="entry name" value="BLL3820 PROTEIN"/>
    <property type="match status" value="1"/>
</dbReference>
<dbReference type="InterPro" id="IPR052516">
    <property type="entry name" value="N-heterocyclic_Hydroxylase"/>
</dbReference>
<dbReference type="SMART" id="SM01008">
    <property type="entry name" value="Ald_Xan_dh_C"/>
    <property type="match status" value="1"/>
</dbReference>
<dbReference type="InterPro" id="IPR037165">
    <property type="entry name" value="AldOxase/xan_DH_Mopterin-bd_sf"/>
</dbReference>
<reference evidence="3 4" key="1">
    <citation type="submission" date="2024-06" db="EMBL/GenBank/DDBJ databases">
        <authorList>
            <person name="Kim D.-U."/>
        </authorList>
    </citation>
    <scope>NUCLEOTIDE SEQUENCE [LARGE SCALE GENOMIC DNA]</scope>
    <source>
        <strain evidence="3 4">KACC15460</strain>
    </source>
</reference>
<evidence type="ECO:0000259" key="2">
    <source>
        <dbReference type="SMART" id="SM01008"/>
    </source>
</evidence>
<gene>
    <name evidence="3" type="ORF">ABVQ20_16275</name>
</gene>
<keyword evidence="4" id="KW-1185">Reference proteome</keyword>
<feature type="signal peptide" evidence="1">
    <location>
        <begin position="1"/>
        <end position="28"/>
    </location>
</feature>
<sequence length="743" mass="79610">MSIMLSRRAVLLGTGALTLAFSLPGARAQTAASEGDMAAPERKLPGSLDGTPRLNAWIRIDANGAVTILTGKAELGQGLRTAILQIAAEELKVPFDALALVTADTGRTANEGYTAGSHSMQDSGTAIRNAAAQVREILIQEAARRLSVPAERLHAADGAVVGAGNIHLGYGELVGAELLEVDAQPTSKLTAASEFTVMNRSIPRVDIPGKVTGGDAYVQDRRPQGMLHARMIRPPSYGAEIIQLDSTSVEAMPRVLKVLRDRNFLAVVAVDEWTALQAMRRLSTLVTWSEQAELPDSARLADALTALPSHDTVILDVGKPGASGKVVEGRFAKPYLAHGSIGPSCAVAEASGGTVTVWTHTQGVYPLRQAIAGMLKLPLDKVRCIHTEGAGCYGHNGADDVGADAALIAAAMPGRPVRVQWMREQEHSWEPFGPGMVTSVRAVVGDAGTITDWHYEVWSQSHMMRPGEPGTLLAARDKRDPAPPPPPIEIAQPEGGGDRNAIPLYRFPNSRVVTHFLREMPLRGSSMRSLGGYLNVLSIESTMDDLARASGQDPVDFRLRFLEEDRARAVVERAAADFGWSGRPPLPSGGGYGFGFARYKNLEAYCAIALEIFIDPEAGDVRIRRVSAAVDTGEVVNPDGIRNQIEGGIIQSTSWTLFEQVTFDSRRITSFDWSSYPILRFSSVPERLDVAVIDRPGAPFLGVAEAAQGPAGSALANAIRDACGQRLRQLPFTPARIRQAFGR</sequence>
<evidence type="ECO:0000256" key="1">
    <source>
        <dbReference type="SAM" id="SignalP"/>
    </source>
</evidence>
<feature type="domain" description="Aldehyde oxidase/xanthine dehydrogenase a/b hammerhead" evidence="2">
    <location>
        <begin position="212"/>
        <end position="292"/>
    </location>
</feature>
<dbReference type="InterPro" id="IPR006311">
    <property type="entry name" value="TAT_signal"/>
</dbReference>
<dbReference type="PROSITE" id="PS51318">
    <property type="entry name" value="TAT"/>
    <property type="match status" value="1"/>
</dbReference>
<keyword evidence="1" id="KW-0732">Signal</keyword>
<dbReference type="Gene3D" id="3.30.365.10">
    <property type="entry name" value="Aldehyde oxidase/xanthine dehydrogenase, molybdopterin binding domain"/>
    <property type="match status" value="4"/>
</dbReference>
<dbReference type="RefSeq" id="WP_354460539.1">
    <property type="nucleotide sequence ID" value="NZ_JBEWSZ010000001.1"/>
</dbReference>
<dbReference type="SUPFAM" id="SSF56003">
    <property type="entry name" value="Molybdenum cofactor-binding domain"/>
    <property type="match status" value="2"/>
</dbReference>
<feature type="chain" id="PRO_5045650437" evidence="1">
    <location>
        <begin position="29"/>
        <end position="743"/>
    </location>
</feature>
<dbReference type="Pfam" id="PF02738">
    <property type="entry name" value="MoCoBD_1"/>
    <property type="match status" value="1"/>
</dbReference>
<dbReference type="Proteomes" id="UP001548832">
    <property type="component" value="Unassembled WGS sequence"/>
</dbReference>
<accession>A0ABV2DEV7</accession>
<protein>
    <submittedName>
        <fullName evidence="3">Molybdopterin cofactor-binding domain-containing protein</fullName>
    </submittedName>
</protein>
<dbReference type="InterPro" id="IPR012368">
    <property type="entry name" value="OxRdtase_Mopterin-bd_su_IorB"/>
</dbReference>
<dbReference type="Gene3D" id="3.90.1170.50">
    <property type="entry name" value="Aldehyde oxidase/xanthine dehydrogenase, a/b hammerhead"/>
    <property type="match status" value="1"/>
</dbReference>
<organism evidence="3 4">
    <name type="scientific">Mesorhizobium shangrilense</name>
    <dbReference type="NCBI Taxonomy" id="460060"/>
    <lineage>
        <taxon>Bacteria</taxon>
        <taxon>Pseudomonadati</taxon>
        <taxon>Pseudomonadota</taxon>
        <taxon>Alphaproteobacteria</taxon>
        <taxon>Hyphomicrobiales</taxon>
        <taxon>Phyllobacteriaceae</taxon>
        <taxon>Mesorhizobium</taxon>
    </lineage>
</organism>
<evidence type="ECO:0000313" key="3">
    <source>
        <dbReference type="EMBL" id="MET2828540.1"/>
    </source>
</evidence>
<dbReference type="PIRSF" id="PIRSF036389">
    <property type="entry name" value="IOR_B"/>
    <property type="match status" value="1"/>
</dbReference>
<dbReference type="InterPro" id="IPR000674">
    <property type="entry name" value="Ald_Oxase/Xan_DH_a/b"/>
</dbReference>